<dbReference type="Proteomes" id="UP000253307">
    <property type="component" value="Unassembled WGS sequence"/>
</dbReference>
<feature type="transmembrane region" description="Helical" evidence="8">
    <location>
        <begin position="253"/>
        <end position="273"/>
    </location>
</feature>
<dbReference type="PANTHER" id="PTHR22926">
    <property type="entry name" value="PHOSPHO-N-ACETYLMURAMOYL-PENTAPEPTIDE-TRANSFERASE"/>
    <property type="match status" value="1"/>
</dbReference>
<feature type="binding site" evidence="7">
    <location>
        <position position="336"/>
    </location>
    <ligand>
        <name>Mg(2+)</name>
        <dbReference type="ChEBI" id="CHEBI:18420"/>
    </ligand>
</feature>
<evidence type="ECO:0000256" key="1">
    <source>
        <dbReference type="ARBA" id="ARBA00004651"/>
    </source>
</evidence>
<evidence type="ECO:0000256" key="5">
    <source>
        <dbReference type="ARBA" id="ARBA00022989"/>
    </source>
</evidence>
<protein>
    <recommendedName>
        <fullName evidence="11">Undecaprenyl/decaprenyl-phosphate alpha-N-acetylglucosaminyl 1-phosphate transferase</fullName>
    </recommendedName>
</protein>
<keyword evidence="3" id="KW-0808">Transferase</keyword>
<dbReference type="GO" id="GO:0071555">
    <property type="term" value="P:cell wall organization"/>
    <property type="evidence" value="ECO:0007669"/>
    <property type="project" value="TreeGrafter"/>
</dbReference>
<feature type="transmembrane region" description="Helical" evidence="8">
    <location>
        <begin position="333"/>
        <end position="354"/>
    </location>
</feature>
<evidence type="ECO:0000256" key="7">
    <source>
        <dbReference type="PIRSR" id="PIRSR600715-1"/>
    </source>
</evidence>
<accession>A0A368BVN8</accession>
<sequence length="462" mass="52302">MDISIAVVVFLLTIFGSISLNGLLRNIAREKNWLIDIPNKSRKFHHRPTPLTGGIAIQFSMILGFLSLLFLADVKLEKEVFDFFSSNAETVDRTVYKKSLRLEESDQQTVFDLLVFENENNISSDYEVRLDGIDNSIQIKKIDEVTFRVTNGNEVSNYIIRNGEVILLDDDNNFDNSTNSFIFDTNNSFEINNFILFFILFGLALQIFTVFDDARGIPAKYRILFHIVINFFFIMATGIYIDEIGITINDQVIKLGAWGIPFTIFCVTGIINAFNMIDGLNGLCAAMICSALVGFIILTGLDVINYAFIITLGALFGFLMYNLGAFGVKRRVFLGDNGSSFLGFFIAWSCIYLSSSENSFFNPVNALWLVFIPLCDCIYVIFDRLSRKQKIFSAERNHLHHLLIEKGLSGSNVLSLMVILSMSMMALGLYAENYLNSNLSLYLFILLGLSYFLFNRLLLKND</sequence>
<dbReference type="GO" id="GO:0044038">
    <property type="term" value="P:cell wall macromolecule biosynthetic process"/>
    <property type="evidence" value="ECO:0007669"/>
    <property type="project" value="TreeGrafter"/>
</dbReference>
<feature type="transmembrane region" description="Helical" evidence="8">
    <location>
        <begin position="439"/>
        <end position="459"/>
    </location>
</feature>
<evidence type="ECO:0000256" key="4">
    <source>
        <dbReference type="ARBA" id="ARBA00022692"/>
    </source>
</evidence>
<comment type="subcellular location">
    <subcellularLocation>
        <location evidence="1">Cell membrane</location>
        <topology evidence="1">Multi-pass membrane protein</topology>
    </subcellularLocation>
</comment>
<dbReference type="InterPro" id="IPR000715">
    <property type="entry name" value="Glycosyl_transferase_4"/>
</dbReference>
<dbReference type="PANTHER" id="PTHR22926:SF3">
    <property type="entry name" value="UNDECAPRENYL-PHOSPHATE ALPHA-N-ACETYLGLUCOSAMINYL 1-PHOSPHATE TRANSFERASE"/>
    <property type="match status" value="1"/>
</dbReference>
<feature type="transmembrane region" description="Helical" evidence="8">
    <location>
        <begin position="366"/>
        <end position="386"/>
    </location>
</feature>
<keyword evidence="4 8" id="KW-0812">Transmembrane</keyword>
<dbReference type="CDD" id="cd06853">
    <property type="entry name" value="GT_WecA_like"/>
    <property type="match status" value="1"/>
</dbReference>
<dbReference type="Pfam" id="PF00953">
    <property type="entry name" value="Glycos_transf_4"/>
    <property type="match status" value="1"/>
</dbReference>
<dbReference type="GO" id="GO:0009103">
    <property type="term" value="P:lipopolysaccharide biosynthetic process"/>
    <property type="evidence" value="ECO:0007669"/>
    <property type="project" value="TreeGrafter"/>
</dbReference>
<feature type="transmembrane region" description="Helical" evidence="8">
    <location>
        <begin position="191"/>
        <end position="211"/>
    </location>
</feature>
<organism evidence="9 10">
    <name type="scientific">SAR86 cluster bacterium</name>
    <dbReference type="NCBI Taxonomy" id="2030880"/>
    <lineage>
        <taxon>Bacteria</taxon>
        <taxon>Pseudomonadati</taxon>
        <taxon>Pseudomonadota</taxon>
        <taxon>Gammaproteobacteria</taxon>
        <taxon>SAR86 cluster</taxon>
    </lineage>
</organism>
<feature type="transmembrane region" description="Helical" evidence="8">
    <location>
        <begin position="304"/>
        <end position="321"/>
    </location>
</feature>
<keyword evidence="6 8" id="KW-0472">Membrane</keyword>
<dbReference type="GO" id="GO:0005886">
    <property type="term" value="C:plasma membrane"/>
    <property type="evidence" value="ECO:0007669"/>
    <property type="project" value="UniProtKB-SubCell"/>
</dbReference>
<evidence type="ECO:0000256" key="6">
    <source>
        <dbReference type="ARBA" id="ARBA00023136"/>
    </source>
</evidence>
<dbReference type="AlphaFoldDB" id="A0A368BVN8"/>
<feature type="binding site" evidence="7">
    <location>
        <position position="275"/>
    </location>
    <ligand>
        <name>Mg(2+)</name>
        <dbReference type="ChEBI" id="CHEBI:18420"/>
    </ligand>
</feature>
<feature type="transmembrane region" description="Helical" evidence="8">
    <location>
        <begin position="49"/>
        <end position="72"/>
    </location>
</feature>
<reference evidence="9 10" key="1">
    <citation type="journal article" date="2018" name="Microbiome">
        <title>Fine metagenomic profile of the Mediterranean stratified and mixed water columns revealed by assembly and recruitment.</title>
        <authorList>
            <person name="Haro-Moreno J.M."/>
            <person name="Lopez-Perez M."/>
            <person name="De La Torre J.R."/>
            <person name="Picazo A."/>
            <person name="Camacho A."/>
            <person name="Rodriguez-Valera F."/>
        </authorList>
    </citation>
    <scope>NUCLEOTIDE SEQUENCE [LARGE SCALE GENOMIC DNA]</scope>
    <source>
        <strain evidence="9">MED-G82</strain>
    </source>
</reference>
<comment type="cofactor">
    <cofactor evidence="7">
        <name>Mg(2+)</name>
        <dbReference type="ChEBI" id="CHEBI:18420"/>
    </cofactor>
</comment>
<keyword evidence="7" id="KW-0479">Metal-binding</keyword>
<feature type="transmembrane region" description="Helical" evidence="8">
    <location>
        <begin position="6"/>
        <end position="28"/>
    </location>
</feature>
<feature type="transmembrane region" description="Helical" evidence="8">
    <location>
        <begin position="407"/>
        <end position="427"/>
    </location>
</feature>
<evidence type="ECO:0000256" key="2">
    <source>
        <dbReference type="ARBA" id="ARBA00022475"/>
    </source>
</evidence>
<evidence type="ECO:0008006" key="11">
    <source>
        <dbReference type="Google" id="ProtNLM"/>
    </source>
</evidence>
<feature type="transmembrane region" description="Helical" evidence="8">
    <location>
        <begin position="223"/>
        <end position="241"/>
    </location>
</feature>
<dbReference type="EMBL" id="QOPE01000014">
    <property type="protein sequence ID" value="RCL41390.1"/>
    <property type="molecule type" value="Genomic_DNA"/>
</dbReference>
<proteinExistence type="predicted"/>
<evidence type="ECO:0000256" key="8">
    <source>
        <dbReference type="SAM" id="Phobius"/>
    </source>
</evidence>
<name>A0A368BVN8_9GAMM</name>
<dbReference type="GO" id="GO:0016780">
    <property type="term" value="F:phosphotransferase activity, for other substituted phosphate groups"/>
    <property type="evidence" value="ECO:0007669"/>
    <property type="project" value="InterPro"/>
</dbReference>
<keyword evidence="2" id="KW-1003">Cell membrane</keyword>
<evidence type="ECO:0000313" key="9">
    <source>
        <dbReference type="EMBL" id="RCL41390.1"/>
    </source>
</evidence>
<dbReference type="GO" id="GO:0046872">
    <property type="term" value="F:metal ion binding"/>
    <property type="evidence" value="ECO:0007669"/>
    <property type="project" value="UniProtKB-KW"/>
</dbReference>
<evidence type="ECO:0000313" key="10">
    <source>
        <dbReference type="Proteomes" id="UP000253307"/>
    </source>
</evidence>
<keyword evidence="7" id="KW-0460">Magnesium</keyword>
<feature type="transmembrane region" description="Helical" evidence="8">
    <location>
        <begin position="280"/>
        <end position="298"/>
    </location>
</feature>
<gene>
    <name evidence="9" type="ORF">DBW96_02420</name>
</gene>
<keyword evidence="5 8" id="KW-1133">Transmembrane helix</keyword>
<comment type="caution">
    <text evidence="9">The sequence shown here is derived from an EMBL/GenBank/DDBJ whole genome shotgun (WGS) entry which is preliminary data.</text>
</comment>
<evidence type="ECO:0000256" key="3">
    <source>
        <dbReference type="ARBA" id="ARBA00022679"/>
    </source>
</evidence>